<keyword evidence="2" id="KW-1185">Reference proteome</keyword>
<reference evidence="1 2" key="1">
    <citation type="journal article" date="2018" name="Sci. Rep.">
        <title>Genomic signatures of local adaptation to the degree of environmental predictability in rotifers.</title>
        <authorList>
            <person name="Franch-Gras L."/>
            <person name="Hahn C."/>
            <person name="Garcia-Roger E.M."/>
            <person name="Carmona M.J."/>
            <person name="Serra M."/>
            <person name="Gomez A."/>
        </authorList>
    </citation>
    <scope>NUCLEOTIDE SEQUENCE [LARGE SCALE GENOMIC DNA]</scope>
    <source>
        <strain evidence="1">HYR1</strain>
    </source>
</reference>
<evidence type="ECO:0000313" key="1">
    <source>
        <dbReference type="EMBL" id="RNA05492.1"/>
    </source>
</evidence>
<accession>A0A3M7Q2S4</accession>
<dbReference type="Proteomes" id="UP000276133">
    <property type="component" value="Unassembled WGS sequence"/>
</dbReference>
<sequence>MYNNFHFAINTFAFENYIFVDETTIRLSERPIYHQDMRLNIQSIFQGQKIKKKSKNVKILKKVVLIPAFIGKYI</sequence>
<dbReference type="AlphaFoldDB" id="A0A3M7Q2S4"/>
<name>A0A3M7Q2S4_BRAPC</name>
<dbReference type="EMBL" id="REGN01007703">
    <property type="protein sequence ID" value="RNA05492.1"/>
    <property type="molecule type" value="Genomic_DNA"/>
</dbReference>
<organism evidence="1 2">
    <name type="scientific">Brachionus plicatilis</name>
    <name type="common">Marine rotifer</name>
    <name type="synonym">Brachionus muelleri</name>
    <dbReference type="NCBI Taxonomy" id="10195"/>
    <lineage>
        <taxon>Eukaryota</taxon>
        <taxon>Metazoa</taxon>
        <taxon>Spiralia</taxon>
        <taxon>Gnathifera</taxon>
        <taxon>Rotifera</taxon>
        <taxon>Eurotatoria</taxon>
        <taxon>Monogononta</taxon>
        <taxon>Pseudotrocha</taxon>
        <taxon>Ploima</taxon>
        <taxon>Brachionidae</taxon>
        <taxon>Brachionus</taxon>
    </lineage>
</organism>
<protein>
    <submittedName>
        <fullName evidence="1">Uncharacterized protein</fullName>
    </submittedName>
</protein>
<evidence type="ECO:0000313" key="2">
    <source>
        <dbReference type="Proteomes" id="UP000276133"/>
    </source>
</evidence>
<gene>
    <name evidence="1" type="ORF">BpHYR1_018468</name>
</gene>
<proteinExistence type="predicted"/>
<comment type="caution">
    <text evidence="1">The sequence shown here is derived from an EMBL/GenBank/DDBJ whole genome shotgun (WGS) entry which is preliminary data.</text>
</comment>